<dbReference type="AlphaFoldDB" id="A0A0A8YW24"/>
<reference evidence="2" key="2">
    <citation type="journal article" date="2015" name="Data Brief">
        <title>Shoot transcriptome of the giant reed, Arundo donax.</title>
        <authorList>
            <person name="Barrero R.A."/>
            <person name="Guerrero F.D."/>
            <person name="Moolhuijzen P."/>
            <person name="Goolsby J.A."/>
            <person name="Tidwell J."/>
            <person name="Bellgard S.E."/>
            <person name="Bellgard M.I."/>
        </authorList>
    </citation>
    <scope>NUCLEOTIDE SEQUENCE</scope>
    <source>
        <tissue evidence="2">Shoot tissue taken approximately 20 cm above the soil surface</tissue>
    </source>
</reference>
<reference evidence="2" key="1">
    <citation type="submission" date="2014-09" db="EMBL/GenBank/DDBJ databases">
        <authorList>
            <person name="Magalhaes I.L.F."/>
            <person name="Oliveira U."/>
            <person name="Santos F.R."/>
            <person name="Vidigal T.H.D.A."/>
            <person name="Brescovit A.D."/>
            <person name="Santos A.J."/>
        </authorList>
    </citation>
    <scope>NUCLEOTIDE SEQUENCE</scope>
    <source>
        <tissue evidence="2">Shoot tissue taken approximately 20 cm above the soil surface</tissue>
    </source>
</reference>
<evidence type="ECO:0000313" key="2">
    <source>
        <dbReference type="EMBL" id="JAD31344.1"/>
    </source>
</evidence>
<name>A0A0A8YW24_ARUDO</name>
<accession>A0A0A8YW24</accession>
<keyword evidence="1" id="KW-0812">Transmembrane</keyword>
<protein>
    <submittedName>
        <fullName evidence="2">Uncharacterized protein</fullName>
    </submittedName>
</protein>
<proteinExistence type="predicted"/>
<keyword evidence="1" id="KW-0472">Membrane</keyword>
<sequence>MALTQYTCFFMFMTLCSLLPLLLFFIE</sequence>
<evidence type="ECO:0000256" key="1">
    <source>
        <dbReference type="SAM" id="Phobius"/>
    </source>
</evidence>
<keyword evidence="1" id="KW-1133">Transmembrane helix</keyword>
<feature type="transmembrane region" description="Helical" evidence="1">
    <location>
        <begin position="7"/>
        <end position="26"/>
    </location>
</feature>
<organism evidence="2">
    <name type="scientific">Arundo donax</name>
    <name type="common">Giant reed</name>
    <name type="synonym">Donax arundinaceus</name>
    <dbReference type="NCBI Taxonomy" id="35708"/>
    <lineage>
        <taxon>Eukaryota</taxon>
        <taxon>Viridiplantae</taxon>
        <taxon>Streptophyta</taxon>
        <taxon>Embryophyta</taxon>
        <taxon>Tracheophyta</taxon>
        <taxon>Spermatophyta</taxon>
        <taxon>Magnoliopsida</taxon>
        <taxon>Liliopsida</taxon>
        <taxon>Poales</taxon>
        <taxon>Poaceae</taxon>
        <taxon>PACMAD clade</taxon>
        <taxon>Arundinoideae</taxon>
        <taxon>Arundineae</taxon>
        <taxon>Arundo</taxon>
    </lineage>
</organism>
<dbReference type="EMBL" id="GBRH01266551">
    <property type="protein sequence ID" value="JAD31344.1"/>
    <property type="molecule type" value="Transcribed_RNA"/>
</dbReference>